<dbReference type="PANTHER" id="PTHR43900:SF54">
    <property type="entry name" value="GLUTATHIONE S-TRANSFERASE F12"/>
    <property type="match status" value="1"/>
</dbReference>
<dbReference type="InterPro" id="IPR036282">
    <property type="entry name" value="Glutathione-S-Trfase_C_sf"/>
</dbReference>
<proteinExistence type="predicted"/>
<dbReference type="Gene3D" id="1.20.1050.10">
    <property type="match status" value="1"/>
</dbReference>
<organism evidence="4 5">
    <name type="scientific">Dipteronia sinensis</name>
    <dbReference type="NCBI Taxonomy" id="43782"/>
    <lineage>
        <taxon>Eukaryota</taxon>
        <taxon>Viridiplantae</taxon>
        <taxon>Streptophyta</taxon>
        <taxon>Embryophyta</taxon>
        <taxon>Tracheophyta</taxon>
        <taxon>Spermatophyta</taxon>
        <taxon>Magnoliopsida</taxon>
        <taxon>eudicotyledons</taxon>
        <taxon>Gunneridae</taxon>
        <taxon>Pentapetalae</taxon>
        <taxon>rosids</taxon>
        <taxon>malvids</taxon>
        <taxon>Sapindales</taxon>
        <taxon>Sapindaceae</taxon>
        <taxon>Hippocastanoideae</taxon>
        <taxon>Acereae</taxon>
        <taxon>Dipteronia</taxon>
    </lineage>
</organism>
<dbReference type="InterPro" id="IPR004045">
    <property type="entry name" value="Glutathione_S-Trfase_N"/>
</dbReference>
<comment type="caution">
    <text evidence="4">The sequence shown here is derived from an EMBL/GenBank/DDBJ whole genome shotgun (WGS) entry which is preliminary data.</text>
</comment>
<dbReference type="InterPro" id="IPR036249">
    <property type="entry name" value="Thioredoxin-like_sf"/>
</dbReference>
<dbReference type="Gene3D" id="3.40.30.10">
    <property type="entry name" value="Glutaredoxin"/>
    <property type="match status" value="1"/>
</dbReference>
<feature type="domain" description="GST N-terminal" evidence="3">
    <location>
        <begin position="1"/>
        <end position="51"/>
    </location>
</feature>
<dbReference type="SUPFAM" id="SSF52833">
    <property type="entry name" value="Thioredoxin-like"/>
    <property type="match status" value="1"/>
</dbReference>
<dbReference type="GO" id="GO:0043295">
    <property type="term" value="F:glutathione binding"/>
    <property type="evidence" value="ECO:0007669"/>
    <property type="project" value="TreeGrafter"/>
</dbReference>
<dbReference type="SUPFAM" id="SSF47616">
    <property type="entry name" value="GST C-terminal domain-like"/>
    <property type="match status" value="1"/>
</dbReference>
<dbReference type="GO" id="GO:0006749">
    <property type="term" value="P:glutathione metabolic process"/>
    <property type="evidence" value="ECO:0007669"/>
    <property type="project" value="TreeGrafter"/>
</dbReference>
<dbReference type="Pfam" id="PF02798">
    <property type="entry name" value="GST_N"/>
    <property type="match status" value="1"/>
</dbReference>
<dbReference type="GO" id="GO:0004364">
    <property type="term" value="F:glutathione transferase activity"/>
    <property type="evidence" value="ECO:0007669"/>
    <property type="project" value="UniProtKB-EC"/>
</dbReference>
<dbReference type="EC" id="2.5.1.18" evidence="1"/>
<evidence type="ECO:0000313" key="4">
    <source>
        <dbReference type="EMBL" id="KAK3218638.1"/>
    </source>
</evidence>
<gene>
    <name evidence="4" type="ORF">Dsin_012608</name>
</gene>
<keyword evidence="2" id="KW-0808">Transferase</keyword>
<dbReference type="AlphaFoldDB" id="A0AAE0AID8"/>
<dbReference type="PROSITE" id="PS50404">
    <property type="entry name" value="GST_NTER"/>
    <property type="match status" value="1"/>
</dbReference>
<dbReference type="Proteomes" id="UP001281410">
    <property type="component" value="Unassembled WGS sequence"/>
</dbReference>
<dbReference type="PANTHER" id="PTHR43900">
    <property type="entry name" value="GLUTATHIONE S-TRANSFERASE RHO"/>
    <property type="match status" value="1"/>
</dbReference>
<evidence type="ECO:0000256" key="1">
    <source>
        <dbReference type="ARBA" id="ARBA00012452"/>
    </source>
</evidence>
<reference evidence="4" key="1">
    <citation type="journal article" date="2023" name="Plant J.">
        <title>Genome sequences and population genomics provide insights into the demographic history, inbreeding, and mutation load of two 'living fossil' tree species of Dipteronia.</title>
        <authorList>
            <person name="Feng Y."/>
            <person name="Comes H.P."/>
            <person name="Chen J."/>
            <person name="Zhu S."/>
            <person name="Lu R."/>
            <person name="Zhang X."/>
            <person name="Li P."/>
            <person name="Qiu J."/>
            <person name="Olsen K.M."/>
            <person name="Qiu Y."/>
        </authorList>
    </citation>
    <scope>NUCLEOTIDE SEQUENCE</scope>
    <source>
        <strain evidence="4">NBL</strain>
    </source>
</reference>
<evidence type="ECO:0000256" key="2">
    <source>
        <dbReference type="ARBA" id="ARBA00022679"/>
    </source>
</evidence>
<dbReference type="GO" id="GO:0005737">
    <property type="term" value="C:cytoplasm"/>
    <property type="evidence" value="ECO:0007669"/>
    <property type="project" value="TreeGrafter"/>
</dbReference>
<protein>
    <recommendedName>
        <fullName evidence="1">glutathione transferase</fullName>
        <ecNumber evidence="1">2.5.1.18</ecNumber>
    </recommendedName>
</protein>
<keyword evidence="5" id="KW-1185">Reference proteome</keyword>
<accession>A0AAE0AID8</accession>
<evidence type="ECO:0000259" key="3">
    <source>
        <dbReference type="PROSITE" id="PS50404"/>
    </source>
</evidence>
<evidence type="ECO:0000313" key="5">
    <source>
        <dbReference type="Proteomes" id="UP001281410"/>
    </source>
</evidence>
<dbReference type="EMBL" id="JANJYJ010000004">
    <property type="protein sequence ID" value="KAK3218638.1"/>
    <property type="molecule type" value="Genomic_DNA"/>
</dbReference>
<sequence length="161" mass="17873">MAVKVYGSVRPACPQRVLPFGQVPVVEDGDFRLFESRAIVRYYAAQYAKRGPNLLGTTLEERSIVDQWLEVEAHNFNDLVYTLALQLMVLPRMGQPGDLALVHSCERKLESRGAHGSVKPCVSNINRPPKTETVTETAGYETETAGYEIGIKPVRLRLGVS</sequence>
<name>A0AAE0AID8_9ROSI</name>